<dbReference type="InterPro" id="IPR027417">
    <property type="entry name" value="P-loop_NTPase"/>
</dbReference>
<evidence type="ECO:0000313" key="2">
    <source>
        <dbReference type="Proteomes" id="UP001187734"/>
    </source>
</evidence>
<dbReference type="Proteomes" id="UP001187734">
    <property type="component" value="Unassembled WGS sequence"/>
</dbReference>
<proteinExistence type="predicted"/>
<accession>A0AAE8SC64</accession>
<keyword evidence="2" id="KW-1185">Reference proteome</keyword>
<protein>
    <recommendedName>
        <fullName evidence="3">Helicase C-terminal domain-containing protein</fullName>
    </recommendedName>
</protein>
<organism evidence="1 2">
    <name type="scientific">Fusarium torulosum</name>
    <dbReference type="NCBI Taxonomy" id="33205"/>
    <lineage>
        <taxon>Eukaryota</taxon>
        <taxon>Fungi</taxon>
        <taxon>Dikarya</taxon>
        <taxon>Ascomycota</taxon>
        <taxon>Pezizomycotina</taxon>
        <taxon>Sordariomycetes</taxon>
        <taxon>Hypocreomycetidae</taxon>
        <taxon>Hypocreales</taxon>
        <taxon>Nectriaceae</taxon>
        <taxon>Fusarium</taxon>
    </lineage>
</organism>
<gene>
    <name evidence="1" type="ORF">FTOL_00376</name>
</gene>
<dbReference type="SUPFAM" id="SSF52540">
    <property type="entry name" value="P-loop containing nucleoside triphosphate hydrolases"/>
    <property type="match status" value="1"/>
</dbReference>
<sequence length="301" mass="34855">MDQVDDFLNHLPEHRAAIMKPILDTWPDVICNRVTKAVDTAVEYKRHGKRVLIFVLDDNHARFLNDAMLEKKLDSHYITGFDSFPDLQAAVRKFNDPTQATDVFISTFKDVEQGICFHGACNHGIIFEYPSNLGTLRKAIQTLRYSGQMQRDHWINFHQVGTMDELKAQGMYIRAVKHILSNKNYCSYLDDDHRLIRAYYDLAVSMGDSSSRYPRNRVLLDKLETEEIRREGLFYYAVGKWLAANPGTADMFKTDTMARIAKSWKPGTDLTMKHIRLSLPEIPDGIVLYNYLDSWCKTHRL</sequence>
<name>A0AAE8SC64_9HYPO</name>
<dbReference type="Gene3D" id="3.40.50.300">
    <property type="entry name" value="P-loop containing nucleotide triphosphate hydrolases"/>
    <property type="match status" value="1"/>
</dbReference>
<comment type="caution">
    <text evidence="1">The sequence shown here is derived from an EMBL/GenBank/DDBJ whole genome shotgun (WGS) entry which is preliminary data.</text>
</comment>
<reference evidence="1" key="1">
    <citation type="submission" date="2018-03" db="EMBL/GenBank/DDBJ databases">
        <authorList>
            <person name="Guldener U."/>
        </authorList>
    </citation>
    <scope>NUCLEOTIDE SEQUENCE</scope>
</reference>
<dbReference type="EMBL" id="ONZP01000016">
    <property type="protein sequence ID" value="SPJ70648.1"/>
    <property type="molecule type" value="Genomic_DNA"/>
</dbReference>
<evidence type="ECO:0000313" key="1">
    <source>
        <dbReference type="EMBL" id="SPJ70648.1"/>
    </source>
</evidence>
<dbReference type="AlphaFoldDB" id="A0AAE8SC64"/>
<evidence type="ECO:0008006" key="3">
    <source>
        <dbReference type="Google" id="ProtNLM"/>
    </source>
</evidence>